<accession>A0A1S9P8C7</accession>
<dbReference type="InterPro" id="IPR017896">
    <property type="entry name" value="4Fe4S_Fe-S-bd"/>
</dbReference>
<dbReference type="Pfam" id="PF04432">
    <property type="entry name" value="FrhB_FdhB_C"/>
    <property type="match status" value="1"/>
</dbReference>
<dbReference type="Pfam" id="PF04422">
    <property type="entry name" value="FrhB_FdhB_N"/>
    <property type="match status" value="1"/>
</dbReference>
<dbReference type="InterPro" id="IPR007525">
    <property type="entry name" value="FrhB_FdhB_C"/>
</dbReference>
<name>A0A1S9P8C7_9SPHI</name>
<dbReference type="PANTHER" id="PTHR31332">
    <property type="entry name" value="7-HYDROXYMETHYL CHLOROPHYLL A REDUCTASE, CHLOROPLASTIC"/>
    <property type="match status" value="1"/>
</dbReference>
<evidence type="ECO:0000256" key="2">
    <source>
        <dbReference type="ARBA" id="ARBA00023004"/>
    </source>
</evidence>
<dbReference type="PANTHER" id="PTHR31332:SF0">
    <property type="entry name" value="7-HYDROXYMETHYL CHLOROPHYLL A REDUCTASE, CHLOROPLASTIC"/>
    <property type="match status" value="1"/>
</dbReference>
<keyword evidence="1" id="KW-0479">Metal-binding</keyword>
<keyword evidence="6" id="KW-1185">Reference proteome</keyword>
<evidence type="ECO:0000256" key="3">
    <source>
        <dbReference type="ARBA" id="ARBA00023014"/>
    </source>
</evidence>
<dbReference type="Proteomes" id="UP000189739">
    <property type="component" value="Unassembled WGS sequence"/>
</dbReference>
<evidence type="ECO:0000313" key="6">
    <source>
        <dbReference type="Proteomes" id="UP000189739"/>
    </source>
</evidence>
<reference evidence="5 6" key="1">
    <citation type="submission" date="2016-07" db="EMBL/GenBank/DDBJ databases">
        <title>Genomic analysis of zinc-resistant bacterium Mucilaginibacter pedocola TBZ30.</title>
        <authorList>
            <person name="Huang J."/>
            <person name="Tang J."/>
        </authorList>
    </citation>
    <scope>NUCLEOTIDE SEQUENCE [LARGE SCALE GENOMIC DNA]</scope>
    <source>
        <strain evidence="5 6">TBZ30</strain>
    </source>
</reference>
<dbReference type="InterPro" id="IPR017900">
    <property type="entry name" value="4Fe4S_Fe_S_CS"/>
</dbReference>
<dbReference type="RefSeq" id="WP_078350968.1">
    <property type="nucleotide sequence ID" value="NZ_MBTF01000037.1"/>
</dbReference>
<gene>
    <name evidence="5" type="ORF">BC343_16345</name>
</gene>
<dbReference type="AlphaFoldDB" id="A0A1S9P8C7"/>
<dbReference type="STRING" id="1792845.BC343_16345"/>
<evidence type="ECO:0000256" key="1">
    <source>
        <dbReference type="ARBA" id="ARBA00022723"/>
    </source>
</evidence>
<evidence type="ECO:0000313" key="5">
    <source>
        <dbReference type="EMBL" id="OOQ57097.1"/>
    </source>
</evidence>
<organism evidence="5 6">
    <name type="scientific">Mucilaginibacter pedocola</name>
    <dbReference type="NCBI Taxonomy" id="1792845"/>
    <lineage>
        <taxon>Bacteria</taxon>
        <taxon>Pseudomonadati</taxon>
        <taxon>Bacteroidota</taxon>
        <taxon>Sphingobacteriia</taxon>
        <taxon>Sphingobacteriales</taxon>
        <taxon>Sphingobacteriaceae</taxon>
        <taxon>Mucilaginibacter</taxon>
    </lineage>
</organism>
<dbReference type="GO" id="GO:0090415">
    <property type="term" value="F:7-hydroxymethyl chlorophyll a reductase activity"/>
    <property type="evidence" value="ECO:0007669"/>
    <property type="project" value="TreeGrafter"/>
</dbReference>
<keyword evidence="2" id="KW-0408">Iron</keyword>
<dbReference type="GO" id="GO:0051536">
    <property type="term" value="F:iron-sulfur cluster binding"/>
    <property type="evidence" value="ECO:0007669"/>
    <property type="project" value="UniProtKB-KW"/>
</dbReference>
<dbReference type="GO" id="GO:0046872">
    <property type="term" value="F:metal ion binding"/>
    <property type="evidence" value="ECO:0007669"/>
    <property type="project" value="UniProtKB-KW"/>
</dbReference>
<proteinExistence type="predicted"/>
<dbReference type="GO" id="GO:0033354">
    <property type="term" value="P:chlorophyll cycle"/>
    <property type="evidence" value="ECO:0007669"/>
    <property type="project" value="TreeGrafter"/>
</dbReference>
<keyword evidence="3" id="KW-0411">Iron-sulfur</keyword>
<dbReference type="PROSITE" id="PS00198">
    <property type="entry name" value="4FE4S_FER_1"/>
    <property type="match status" value="1"/>
</dbReference>
<evidence type="ECO:0000259" key="4">
    <source>
        <dbReference type="PROSITE" id="PS51379"/>
    </source>
</evidence>
<dbReference type="InterPro" id="IPR007516">
    <property type="entry name" value="Co_F420_Hydgase/DH_bsu_N"/>
</dbReference>
<dbReference type="OrthoDB" id="1091152at2"/>
<comment type="caution">
    <text evidence="5">The sequence shown here is derived from an EMBL/GenBank/DDBJ whole genome shotgun (WGS) entry which is preliminary data.</text>
</comment>
<sequence length="400" mass="44939">MGNKTIDKIYQDGLCLGCGFCEGICGKSTVAMELQSNGFLRPVVKAPVKKEDEATIKEICPGLNIKNDLLFDDNQRIWGKVEKLYQGFSTDSETRQKGSSGGMVSGIAIYMLQNKLVDAVLQVGGDANDYERNSLRISRTREDVLACASSRYAPALIFNKILDILNGSEDVFCFIGKPCDISGLKNFLAKYPQYKHRFKLTISIMCAGMPSFEGTKAIIDEFKAETPVKDLVYRGNGWPGYFSFIDKTQKKFQMTYNDSWGKRLGRHVHLRCKLCPDGIGLQADIAIGDAWETADGYPDFTEREGNSLIIARTTAATDILTQLESTGSAVYNDLKEQTIAVMQPFQFRRRQKVGVRTMAFTLVKRRRLNYQNLGLLVNTRKLPLRTIAGEFWGMFKRLIK</sequence>
<protein>
    <recommendedName>
        <fullName evidence="4">4Fe-4S ferredoxin-type domain-containing protein</fullName>
    </recommendedName>
</protein>
<dbReference type="PROSITE" id="PS51379">
    <property type="entry name" value="4FE4S_FER_2"/>
    <property type="match status" value="1"/>
</dbReference>
<dbReference type="EMBL" id="MBTF01000037">
    <property type="protein sequence ID" value="OOQ57097.1"/>
    <property type="molecule type" value="Genomic_DNA"/>
</dbReference>
<feature type="domain" description="4Fe-4S ferredoxin-type" evidence="4">
    <location>
        <begin position="5"/>
        <end position="35"/>
    </location>
</feature>
<dbReference type="InterPro" id="IPR045220">
    <property type="entry name" value="FRHB/FDHB/HCAR-like"/>
</dbReference>